<evidence type="ECO:0008006" key="5">
    <source>
        <dbReference type="Google" id="ProtNLM"/>
    </source>
</evidence>
<name>A0A562ZSP6_9BURK</name>
<organism evidence="3 4">
    <name type="scientific">Caenimonas sedimenti</name>
    <dbReference type="NCBI Taxonomy" id="2596921"/>
    <lineage>
        <taxon>Bacteria</taxon>
        <taxon>Pseudomonadati</taxon>
        <taxon>Pseudomonadota</taxon>
        <taxon>Betaproteobacteria</taxon>
        <taxon>Burkholderiales</taxon>
        <taxon>Comamonadaceae</taxon>
        <taxon>Caenimonas</taxon>
    </lineage>
</organism>
<reference evidence="3 4" key="1">
    <citation type="submission" date="2019-07" db="EMBL/GenBank/DDBJ databases">
        <title>Caenimonas sedimenti sp. nov., isolated from activated sludge.</title>
        <authorList>
            <person name="Xu J."/>
        </authorList>
    </citation>
    <scope>NUCLEOTIDE SEQUENCE [LARGE SCALE GENOMIC DNA]</scope>
    <source>
        <strain evidence="3 4">HX-9-20</strain>
    </source>
</reference>
<comment type="caution">
    <text evidence="3">The sequence shown here is derived from an EMBL/GenBank/DDBJ whole genome shotgun (WGS) entry which is preliminary data.</text>
</comment>
<keyword evidence="1" id="KW-1133">Transmembrane helix</keyword>
<dbReference type="AlphaFoldDB" id="A0A562ZSP6"/>
<sequence>MKLPRVLTAAALAALCLLPSFGTAQSPTLRPVTPPTPAQQPPTTPVFRPAAPAETVNLGGTPAEVFGKLAADPWIPRSITFQELGFTEPVVLGYPDTIREIYLPVPAGVDLSNAQLQLDASYVRADGGRTTLVYAIDGAPVTAQGYTADRGDASAVIPIDGKPRPSGFVRLNIDWRTAMARENTCADARAAGNILRIEPTSKFVFRYNGTAIRDLAAAWSALPAQPTILIASNRLTQESYDSAWRVGVALERAGKRPKIRTLPVAGDTVNMQGVAVPPGLKSVPGYAGLTDSPTHKIASPAEAGALMAMGPAGPIQADIVIADANTAAAMGQPLDALQGQVQGDAAGNFTQWRQRALDAFSKPAVPNEIRLANVMGRPTIVVASNAGAQAAGLFTQIWQQAAAGTNLVVSAADEPKNDASAVSLKYLGGKPASFDVLAHADWNASFDIGSVAADGKGPGTLVIDVAASPSAARTPPVVSVFMNEVLLGAKEMEAHGKRERIVAPVPRYALQTRNTIRVSFVRQLASDRCRETPEPYPVSVLASSHMLLDKIEPAGDFTGLMSKFANGGTLYVPAAHLNDATTTLPRVIRLAASTGLSPVKAKFVPVADGQQPKADGAYLAVDVVPQGVGDGVKPEQDRLFLAGTKDRPLLDVRGLNRVGMLEVHGKGDNLGAVYRTLGAQPPSMEKPIMLSGGNLAIMGNAGLRTEVNTRDPSGQGTMKEAQLGLFERGYWWTLPILAVALFVALLVFASRMRRRKSETGDR</sequence>
<keyword evidence="1" id="KW-0812">Transmembrane</keyword>
<evidence type="ECO:0000256" key="2">
    <source>
        <dbReference type="SAM" id="SignalP"/>
    </source>
</evidence>
<dbReference type="RefSeq" id="WP_145892791.1">
    <property type="nucleotide sequence ID" value="NZ_VOBQ01000007.1"/>
</dbReference>
<dbReference type="EMBL" id="VOBQ01000007">
    <property type="protein sequence ID" value="TWO71609.1"/>
    <property type="molecule type" value="Genomic_DNA"/>
</dbReference>
<gene>
    <name evidence="3" type="ORF">FN976_09550</name>
</gene>
<dbReference type="Proteomes" id="UP000318199">
    <property type="component" value="Unassembled WGS sequence"/>
</dbReference>
<protein>
    <recommendedName>
        <fullName evidence="5">Cyclic di-GMP-binding protein</fullName>
    </recommendedName>
</protein>
<keyword evidence="1" id="KW-0472">Membrane</keyword>
<dbReference type="OrthoDB" id="7315676at2"/>
<accession>A0A562ZSP6</accession>
<feature type="transmembrane region" description="Helical" evidence="1">
    <location>
        <begin position="729"/>
        <end position="749"/>
    </location>
</feature>
<keyword evidence="2" id="KW-0732">Signal</keyword>
<keyword evidence="4" id="KW-1185">Reference proteome</keyword>
<feature type="signal peptide" evidence="2">
    <location>
        <begin position="1"/>
        <end position="24"/>
    </location>
</feature>
<feature type="chain" id="PRO_5022155338" description="Cyclic di-GMP-binding protein" evidence="2">
    <location>
        <begin position="25"/>
        <end position="762"/>
    </location>
</feature>
<proteinExistence type="predicted"/>
<evidence type="ECO:0000313" key="3">
    <source>
        <dbReference type="EMBL" id="TWO71609.1"/>
    </source>
</evidence>
<evidence type="ECO:0000256" key="1">
    <source>
        <dbReference type="SAM" id="Phobius"/>
    </source>
</evidence>
<dbReference type="Gene3D" id="2.60.120.260">
    <property type="entry name" value="Galactose-binding domain-like"/>
    <property type="match status" value="1"/>
</dbReference>
<evidence type="ECO:0000313" key="4">
    <source>
        <dbReference type="Proteomes" id="UP000318199"/>
    </source>
</evidence>